<dbReference type="InterPro" id="IPR029030">
    <property type="entry name" value="Caspase-like_dom_sf"/>
</dbReference>
<dbReference type="Gene3D" id="3.40.50.1460">
    <property type="match status" value="1"/>
</dbReference>
<dbReference type="PROSITE" id="PS50104">
    <property type="entry name" value="TIR"/>
    <property type="match status" value="1"/>
</dbReference>
<dbReference type="InterPro" id="IPR035897">
    <property type="entry name" value="Toll_tir_struct_dom_sf"/>
</dbReference>
<proteinExistence type="predicted"/>
<protein>
    <submittedName>
        <fullName evidence="2">Putative caspase-1</fullName>
    </submittedName>
</protein>
<dbReference type="SMART" id="SM00255">
    <property type="entry name" value="TIR"/>
    <property type="match status" value="1"/>
</dbReference>
<dbReference type="PANTHER" id="PTHR22576">
    <property type="entry name" value="MUCOSA ASSOCIATED LYMPHOID TISSUE LYMPHOMA TRANSLOCATION PROTEIN 1/PARACASPASE"/>
    <property type="match status" value="1"/>
</dbReference>
<dbReference type="EMBL" id="EU414841">
    <property type="protein sequence ID" value="AKI82220.1"/>
    <property type="molecule type" value="Genomic_DNA"/>
</dbReference>
<dbReference type="AlphaFoldDB" id="A0A0G2YF19"/>
<dbReference type="GO" id="GO:0006508">
    <property type="term" value="P:proteolysis"/>
    <property type="evidence" value="ECO:0007669"/>
    <property type="project" value="InterPro"/>
</dbReference>
<dbReference type="InterPro" id="IPR000157">
    <property type="entry name" value="TIR_dom"/>
</dbReference>
<dbReference type="GO" id="GO:0004197">
    <property type="term" value="F:cysteine-type endopeptidase activity"/>
    <property type="evidence" value="ECO:0007669"/>
    <property type="project" value="InterPro"/>
</dbReference>
<name>A0A0G2YF19_SORCE</name>
<dbReference type="InterPro" id="IPR052039">
    <property type="entry name" value="Caspase-related_regulators"/>
</dbReference>
<evidence type="ECO:0000259" key="1">
    <source>
        <dbReference type="PROSITE" id="PS50104"/>
    </source>
</evidence>
<dbReference type="SUPFAM" id="SSF52129">
    <property type="entry name" value="Caspase-like"/>
    <property type="match status" value="1"/>
</dbReference>
<organism evidence="2">
    <name type="scientific">Sorangium cellulosum So0157-2</name>
    <dbReference type="NCBI Taxonomy" id="1254432"/>
    <lineage>
        <taxon>Bacteria</taxon>
        <taxon>Pseudomonadati</taxon>
        <taxon>Myxococcota</taxon>
        <taxon>Polyangia</taxon>
        <taxon>Polyangiales</taxon>
        <taxon>Polyangiaceae</taxon>
        <taxon>Sorangium</taxon>
    </lineage>
</organism>
<dbReference type="Gene3D" id="3.40.50.10140">
    <property type="entry name" value="Toll/interleukin-1 receptor homology (TIR) domain"/>
    <property type="match status" value="1"/>
</dbReference>
<dbReference type="Pfam" id="PF00656">
    <property type="entry name" value="Peptidase_C14"/>
    <property type="match status" value="1"/>
</dbReference>
<reference evidence="2" key="2">
    <citation type="submission" date="2015-05" db="EMBL/GenBank/DDBJ databases">
        <title>The biosynthetic gene cluster for the epothilones from Sorangium cellulosum So0157-2.</title>
        <authorList>
            <person name="Li Y.Z."/>
            <person name="Li Z.F."/>
            <person name="Xia Z.J."/>
            <person name="Zhao J.Y."/>
            <person name="Sun X."/>
            <person name="Zhao L."/>
            <person name="Hu W."/>
            <person name="Liu H."/>
            <person name="Wu Z.H."/>
            <person name="Liu W.F."/>
        </authorList>
    </citation>
    <scope>NUCLEOTIDE SEQUENCE</scope>
    <source>
        <strain evidence="2">So0157-2</strain>
    </source>
</reference>
<evidence type="ECO:0000313" key="2">
    <source>
        <dbReference type="EMBL" id="AKI82220.1"/>
    </source>
</evidence>
<dbReference type="Pfam" id="PF13676">
    <property type="entry name" value="TIR_2"/>
    <property type="match status" value="1"/>
</dbReference>
<dbReference type="GO" id="GO:0007165">
    <property type="term" value="P:signal transduction"/>
    <property type="evidence" value="ECO:0007669"/>
    <property type="project" value="InterPro"/>
</dbReference>
<dbReference type="PANTHER" id="PTHR22576:SF37">
    <property type="entry name" value="MUCOSA-ASSOCIATED LYMPHOID TISSUE LYMPHOMA TRANSLOCATION PROTEIN 1"/>
    <property type="match status" value="1"/>
</dbReference>
<accession>A0A0G2YF19</accession>
<feature type="domain" description="TIR" evidence="1">
    <location>
        <begin position="291"/>
        <end position="426"/>
    </location>
</feature>
<sequence>MSDPGGVMEGNVPRMKNARQLHDAHALVIGISAYGHVNPLPRAVVHDAEQIREALIDPACGGYEDGRVTLLRDGEATGAAIRGALEELKARCGPGSTALVYFSGHGGSITSGPRVGQYLLPVDADGSSQDSLAGTGISGDELTGLLSAVRAKRLLVILDCCHAGGVGEPKAIVPVEGLDGFKAGLSGADYERLAAGEGRVIFAAARRDEVSWVLRHDANSLFTKHLLAGLRGAAASKDGFVRIFELFEYVARAVRDAGGRQRPVFKCQTEDNFAVALGPGAPAAREKGEELDDDVYVSFAPEDLRFVYETLIPYLERAGLRVVTTDSGTLDLGGYPVANAARGIERSKRTLLVVSEAYLREHYAALETTLAIQLGIDQGKYRLIPLTLRRPRDLEMPLLLRNLQAADYAHPYTGGEKALERVVQAIKLPVRSM</sequence>
<reference evidence="2" key="1">
    <citation type="journal article" date="2013" name="Appl. Microbiol. Biotechnol.">
        <title>Characteristics and activity analysis of epothilone operon promoters from Sorangium cellulosum strains in Escherichia coli.</title>
        <authorList>
            <person name="Zhu L.P."/>
            <person name="Li Z.F."/>
            <person name="Sun X."/>
            <person name="Li S.G."/>
            <person name="Li Y.Z."/>
        </authorList>
    </citation>
    <scope>NUCLEOTIDE SEQUENCE</scope>
    <source>
        <strain evidence="2">So0157-2</strain>
    </source>
</reference>
<dbReference type="InterPro" id="IPR011600">
    <property type="entry name" value="Pept_C14_caspase"/>
</dbReference>
<dbReference type="SUPFAM" id="SSF52200">
    <property type="entry name" value="Toll/Interleukin receptor TIR domain"/>
    <property type="match status" value="1"/>
</dbReference>